<feature type="transmembrane region" description="Helical" evidence="1">
    <location>
        <begin position="166"/>
        <end position="192"/>
    </location>
</feature>
<accession>A0A0B5QMI1</accession>
<dbReference type="AlphaFoldDB" id="A0A0B5QMI1"/>
<feature type="transmembrane region" description="Helical" evidence="1">
    <location>
        <begin position="138"/>
        <end position="159"/>
    </location>
</feature>
<sequence>MFLRTLKAEQIKLHRSPIWIAFFIVPCISAFMGTFNYLNNKEILTEEWYSLWTQHTIFYCYFCLPALIGVYCAYLCRLENMNNNWNSILTSPVRTSSIYFSKFLTVMKMLFFTQIFVGILFYISGKFAGFTTPIPSEMFLWLLQGLCAGSAIVSIQLAFSLIIKSFAVPIGISLLGGVIGMAFSAKGFGLYFPYSLFSIGMCANNPSSNMGYSITPFMISCILFVIIFSKIGILKINNR</sequence>
<name>A0A0B5QMI1_CLOBE</name>
<gene>
    <name evidence="2" type="ORF">LF65_02634</name>
</gene>
<dbReference type="Pfam" id="PF12730">
    <property type="entry name" value="ABC2_membrane_4"/>
    <property type="match status" value="1"/>
</dbReference>
<dbReference type="RefSeq" id="WP_041896552.1">
    <property type="nucleotide sequence ID" value="NZ_CP010086.2"/>
</dbReference>
<dbReference type="KEGG" id="cbei:LF65_02634"/>
<feature type="transmembrane region" description="Helical" evidence="1">
    <location>
        <begin position="99"/>
        <end position="123"/>
    </location>
</feature>
<reference evidence="3" key="1">
    <citation type="submission" date="2014-12" db="EMBL/GenBank/DDBJ databases">
        <title>Genome sequence of Clostridium beijerinckii strain 59B.</title>
        <authorList>
            <person name="Little G.T."/>
            <person name="Minton N.P."/>
        </authorList>
    </citation>
    <scope>NUCLEOTIDE SEQUENCE [LARGE SCALE GENOMIC DNA]</scope>
    <source>
        <strain evidence="3">59B</strain>
    </source>
</reference>
<keyword evidence="1" id="KW-0472">Membrane</keyword>
<evidence type="ECO:0000256" key="1">
    <source>
        <dbReference type="SAM" id="Phobius"/>
    </source>
</evidence>
<dbReference type="EMBL" id="CP010086">
    <property type="protein sequence ID" value="AJG99207.1"/>
    <property type="molecule type" value="Genomic_DNA"/>
</dbReference>
<keyword evidence="1" id="KW-1133">Transmembrane helix</keyword>
<feature type="transmembrane region" description="Helical" evidence="1">
    <location>
        <begin position="58"/>
        <end position="78"/>
    </location>
</feature>
<dbReference type="STRING" id="1520.LF65_02634"/>
<keyword evidence="1" id="KW-0812">Transmembrane</keyword>
<evidence type="ECO:0000313" key="3">
    <source>
        <dbReference type="Proteomes" id="UP000031866"/>
    </source>
</evidence>
<organism evidence="2 3">
    <name type="scientific">Clostridium beijerinckii</name>
    <name type="common">Clostridium MP</name>
    <dbReference type="NCBI Taxonomy" id="1520"/>
    <lineage>
        <taxon>Bacteria</taxon>
        <taxon>Bacillati</taxon>
        <taxon>Bacillota</taxon>
        <taxon>Clostridia</taxon>
        <taxon>Eubacteriales</taxon>
        <taxon>Clostridiaceae</taxon>
        <taxon>Clostridium</taxon>
    </lineage>
</organism>
<feature type="transmembrane region" description="Helical" evidence="1">
    <location>
        <begin position="212"/>
        <end position="233"/>
    </location>
</feature>
<proteinExistence type="predicted"/>
<feature type="transmembrane region" description="Helical" evidence="1">
    <location>
        <begin position="20"/>
        <end position="38"/>
    </location>
</feature>
<protein>
    <submittedName>
        <fullName evidence="2">Multidrug ABC transporter permease</fullName>
    </submittedName>
</protein>
<evidence type="ECO:0000313" key="2">
    <source>
        <dbReference type="EMBL" id="AJG99207.1"/>
    </source>
</evidence>
<dbReference type="CDD" id="cd21809">
    <property type="entry name" value="ABC-2_lan_permease-like"/>
    <property type="match status" value="1"/>
</dbReference>
<dbReference type="OrthoDB" id="9781996at2"/>
<dbReference type="Proteomes" id="UP000031866">
    <property type="component" value="Chromosome"/>
</dbReference>